<dbReference type="HOGENOM" id="CLU_2336401_0_0_1"/>
<dbReference type="Gramene" id="ERM95042">
    <property type="protein sequence ID" value="ERM95042"/>
    <property type="gene ID" value="AMTR_s00009p00244270"/>
</dbReference>
<accession>W1NGV6</accession>
<protein>
    <submittedName>
        <fullName evidence="2">Uncharacterized protein</fullName>
    </submittedName>
</protein>
<name>W1NGV6_AMBTC</name>
<sequence length="98" mass="11016">MLGYRCNSRTMFKAQSFNSRGVQLKAEEDAGQKRRKKEQSSERDIEGPSLQGFLQGLEDMETTILGLGLTSTMSSLLLQERLDGWSYQMAPPSPQDPM</sequence>
<evidence type="ECO:0000313" key="3">
    <source>
        <dbReference type="Proteomes" id="UP000017836"/>
    </source>
</evidence>
<dbReference type="EMBL" id="KI397501">
    <property type="protein sequence ID" value="ERM95042.1"/>
    <property type="molecule type" value="Genomic_DNA"/>
</dbReference>
<proteinExistence type="predicted"/>
<organism evidence="2 3">
    <name type="scientific">Amborella trichopoda</name>
    <dbReference type="NCBI Taxonomy" id="13333"/>
    <lineage>
        <taxon>Eukaryota</taxon>
        <taxon>Viridiplantae</taxon>
        <taxon>Streptophyta</taxon>
        <taxon>Embryophyta</taxon>
        <taxon>Tracheophyta</taxon>
        <taxon>Spermatophyta</taxon>
        <taxon>Magnoliopsida</taxon>
        <taxon>Amborellales</taxon>
        <taxon>Amborellaceae</taxon>
        <taxon>Amborella</taxon>
    </lineage>
</organism>
<feature type="region of interest" description="Disordered" evidence="1">
    <location>
        <begin position="23"/>
        <end position="51"/>
    </location>
</feature>
<keyword evidence="3" id="KW-1185">Reference proteome</keyword>
<evidence type="ECO:0000313" key="2">
    <source>
        <dbReference type="EMBL" id="ERM95042.1"/>
    </source>
</evidence>
<feature type="compositionally biased region" description="Basic and acidic residues" evidence="1">
    <location>
        <begin position="25"/>
        <end position="46"/>
    </location>
</feature>
<reference evidence="3" key="1">
    <citation type="journal article" date="2013" name="Science">
        <title>The Amborella genome and the evolution of flowering plants.</title>
        <authorList>
            <consortium name="Amborella Genome Project"/>
        </authorList>
    </citation>
    <scope>NUCLEOTIDE SEQUENCE [LARGE SCALE GENOMIC DNA]</scope>
</reference>
<dbReference type="Proteomes" id="UP000017836">
    <property type="component" value="Unassembled WGS sequence"/>
</dbReference>
<dbReference type="AlphaFoldDB" id="W1NGV6"/>
<gene>
    <name evidence="2" type="ORF">AMTR_s00009p00244270</name>
</gene>
<evidence type="ECO:0000256" key="1">
    <source>
        <dbReference type="SAM" id="MobiDB-lite"/>
    </source>
</evidence>